<dbReference type="KEGG" id="mass:CR152_32445"/>
<evidence type="ECO:0000313" key="2">
    <source>
        <dbReference type="Proteomes" id="UP000229897"/>
    </source>
</evidence>
<name>A0A2D2DWE2_9BURK</name>
<proteinExistence type="predicted"/>
<dbReference type="Proteomes" id="UP000229897">
    <property type="component" value="Plasmid unnamed"/>
</dbReference>
<dbReference type="AlphaFoldDB" id="A0A2D2DWE2"/>
<dbReference type="Gene3D" id="3.30.450.20">
    <property type="entry name" value="PAS domain"/>
    <property type="match status" value="1"/>
</dbReference>
<gene>
    <name evidence="1" type="ORF">CR152_32445</name>
</gene>
<dbReference type="EMBL" id="CP024609">
    <property type="protein sequence ID" value="ATQ79287.1"/>
    <property type="molecule type" value="Genomic_DNA"/>
</dbReference>
<organism evidence="1 2">
    <name type="scientific">Massilia violaceinigra</name>
    <dbReference type="NCBI Taxonomy" id="2045208"/>
    <lineage>
        <taxon>Bacteria</taxon>
        <taxon>Pseudomonadati</taxon>
        <taxon>Pseudomonadota</taxon>
        <taxon>Betaproteobacteria</taxon>
        <taxon>Burkholderiales</taxon>
        <taxon>Oxalobacteraceae</taxon>
        <taxon>Telluria group</taxon>
        <taxon>Massilia</taxon>
    </lineage>
</organism>
<keyword evidence="2" id="KW-1185">Reference proteome</keyword>
<keyword evidence="1" id="KW-0614">Plasmid</keyword>
<accession>A0A2D2DWE2</accession>
<sequence length="147" mass="16600">MAVCEDVTEARAASAAKAIQYLHLAEDAARARRGADELKTAQLQRLQMMFGQAPGFMCILDGPDHVFEFANAEFSRLVGGRDLRWKSAREALSDLEGQGFFEKLDEVYRWEILCGSRRAVVNPARSRRTTRGPVCRLRVSASVRRRR</sequence>
<protein>
    <recommendedName>
        <fullName evidence="3">PAS fold-4 domain-containing protein</fullName>
    </recommendedName>
</protein>
<evidence type="ECO:0008006" key="3">
    <source>
        <dbReference type="Google" id="ProtNLM"/>
    </source>
</evidence>
<reference evidence="1" key="1">
    <citation type="submission" date="2017-10" db="EMBL/GenBank/DDBJ databases">
        <title>Massilia psychrophilum sp. nov., a novel purple-pigmented bacterium isolated from Tianshan glacier, Xinjiang Municipality, China.</title>
        <authorList>
            <person name="Wang H."/>
        </authorList>
    </citation>
    <scope>NUCLEOTIDE SEQUENCE [LARGE SCALE GENOMIC DNA]</scope>
    <source>
        <strain evidence="1">B2</strain>
        <plasmid evidence="1">unnamed</plasmid>
    </source>
</reference>
<evidence type="ECO:0000313" key="1">
    <source>
        <dbReference type="EMBL" id="ATQ79287.1"/>
    </source>
</evidence>
<geneLocation type="plasmid" evidence="1 2">
    <name>unnamed</name>
</geneLocation>